<evidence type="ECO:0000256" key="1">
    <source>
        <dbReference type="SAM" id="MobiDB-lite"/>
    </source>
</evidence>
<dbReference type="VEuPathDB" id="PiroplasmaDB:BBOV_III011160"/>
<name>A7AQ34_BABBO</name>
<reference evidence="2 3" key="1">
    <citation type="journal article" date="2007" name="PLoS Pathog.">
        <title>Genome sequence of Babesia bovis and comparative analysis of apicomplexan hemoprotozoa.</title>
        <authorList>
            <person name="Brayton K.A."/>
            <person name="Lau A.O.T."/>
            <person name="Herndon D.R."/>
            <person name="Hannick L."/>
            <person name="Kappmeyer L.S."/>
            <person name="Berens S.J."/>
            <person name="Bidwell S.L."/>
            <person name="Brown W.C."/>
            <person name="Crabtree J."/>
            <person name="Fadrosh D."/>
            <person name="Feldblum T."/>
            <person name="Forberger H.A."/>
            <person name="Haas B.J."/>
            <person name="Howell J.M."/>
            <person name="Khouri H."/>
            <person name="Koo H."/>
            <person name="Mann D.J."/>
            <person name="Norimine J."/>
            <person name="Paulsen I.T."/>
            <person name="Radune D."/>
            <person name="Ren Q."/>
            <person name="Smith R.K. Jr."/>
            <person name="Suarez C.E."/>
            <person name="White O."/>
            <person name="Wortman J.R."/>
            <person name="Knowles D.P. Jr."/>
            <person name="McElwain T.F."/>
            <person name="Nene V.M."/>
        </authorList>
    </citation>
    <scope>NUCLEOTIDE SEQUENCE [LARGE SCALE GENOMIC DNA]</scope>
    <source>
        <strain evidence="2">T2Bo</strain>
    </source>
</reference>
<feature type="compositionally biased region" description="Polar residues" evidence="1">
    <location>
        <begin position="75"/>
        <end position="87"/>
    </location>
</feature>
<dbReference type="InParanoid" id="A7AQ34"/>
<dbReference type="EMBL" id="AAXT01000001">
    <property type="protein sequence ID" value="EDO08668.1"/>
    <property type="molecule type" value="Genomic_DNA"/>
</dbReference>
<dbReference type="Proteomes" id="UP000002173">
    <property type="component" value="Chromosome 3"/>
</dbReference>
<gene>
    <name evidence="2" type="ORF">BBOV_III011160</name>
</gene>
<protein>
    <submittedName>
        <fullName evidence="2">Uncharacterized protein</fullName>
    </submittedName>
</protein>
<proteinExistence type="predicted"/>
<sequence>MALSKGHINVAVELIKKDMVSEEVESSLEEALGNEAMERLRDVQDTPKEVKPPVAFYNRKKGKKNKEVYTEKGATDNNTQTEINKEN</sequence>
<comment type="caution">
    <text evidence="2">The sequence shown here is derived from an EMBL/GenBank/DDBJ whole genome shotgun (WGS) entry which is preliminary data.</text>
</comment>
<evidence type="ECO:0000313" key="2">
    <source>
        <dbReference type="EMBL" id="EDO08668.1"/>
    </source>
</evidence>
<keyword evidence="3" id="KW-1185">Reference proteome</keyword>
<feature type="region of interest" description="Disordered" evidence="1">
    <location>
        <begin position="58"/>
        <end position="87"/>
    </location>
</feature>
<organism evidence="2 3">
    <name type="scientific">Babesia bovis</name>
    <dbReference type="NCBI Taxonomy" id="5865"/>
    <lineage>
        <taxon>Eukaryota</taxon>
        <taxon>Sar</taxon>
        <taxon>Alveolata</taxon>
        <taxon>Apicomplexa</taxon>
        <taxon>Aconoidasida</taxon>
        <taxon>Piroplasmida</taxon>
        <taxon>Babesiidae</taxon>
        <taxon>Babesia</taxon>
    </lineage>
</organism>
<feature type="compositionally biased region" description="Basic and acidic residues" evidence="1">
    <location>
        <begin position="65"/>
        <end position="74"/>
    </location>
</feature>
<accession>A7AQ34</accession>
<dbReference type="AlphaFoldDB" id="A7AQ34"/>
<evidence type="ECO:0000313" key="3">
    <source>
        <dbReference type="Proteomes" id="UP000002173"/>
    </source>
</evidence>